<gene>
    <name evidence="1" type="ORF">KR51_00014490</name>
</gene>
<dbReference type="EMBL" id="ASSJ01000036">
    <property type="protein sequence ID" value="ERN41915.1"/>
    <property type="molecule type" value="Genomic_DNA"/>
</dbReference>
<reference evidence="1 2" key="1">
    <citation type="submission" date="2013-05" db="EMBL/GenBank/DDBJ databases">
        <title>Draft genome sequence of Rubidibacter lacunae KORDI 51-2.</title>
        <authorList>
            <person name="Choi D.H."/>
            <person name="Noh J.H."/>
            <person name="Kwon K.-K."/>
            <person name="Lee J.-H."/>
            <person name="Ryu J.-Y."/>
        </authorList>
    </citation>
    <scope>NUCLEOTIDE SEQUENCE [LARGE SCALE GENOMIC DNA]</scope>
    <source>
        <strain evidence="1 2">KORDI 51-2</strain>
    </source>
</reference>
<protein>
    <submittedName>
        <fullName evidence="1">Uncharacterized protein</fullName>
    </submittedName>
</protein>
<dbReference type="Proteomes" id="UP000016960">
    <property type="component" value="Unassembled WGS sequence"/>
</dbReference>
<accession>U5DQF0</accession>
<dbReference type="AlphaFoldDB" id="U5DQF0"/>
<sequence>MSGNASQVRIEVEIDLFSGRDNPRWAVDADTLNDYLSQLRECAPSGAEPPALGYRGLILHMPADAGGETRVFRGVVSNDLQCHLDDNGVLERWLLETAASTVDSELLREVREGS</sequence>
<dbReference type="InParanoid" id="U5DQF0"/>
<proteinExistence type="predicted"/>
<evidence type="ECO:0000313" key="2">
    <source>
        <dbReference type="Proteomes" id="UP000016960"/>
    </source>
</evidence>
<evidence type="ECO:0000313" key="1">
    <source>
        <dbReference type="EMBL" id="ERN41915.1"/>
    </source>
</evidence>
<comment type="caution">
    <text evidence="1">The sequence shown here is derived from an EMBL/GenBank/DDBJ whole genome shotgun (WGS) entry which is preliminary data.</text>
</comment>
<organism evidence="1 2">
    <name type="scientific">Rubidibacter lacunae KORDI 51-2</name>
    <dbReference type="NCBI Taxonomy" id="582515"/>
    <lineage>
        <taxon>Bacteria</taxon>
        <taxon>Bacillati</taxon>
        <taxon>Cyanobacteriota</taxon>
        <taxon>Cyanophyceae</taxon>
        <taxon>Oscillatoriophycideae</taxon>
        <taxon>Chroococcales</taxon>
        <taxon>Aphanothecaceae</taxon>
        <taxon>Rubidibacter</taxon>
    </lineage>
</organism>
<keyword evidence="2" id="KW-1185">Reference proteome</keyword>
<name>U5DQF0_9CHRO</name>
<dbReference type="eggNOG" id="ENOG5033CWA">
    <property type="taxonomic scope" value="Bacteria"/>
</dbReference>